<gene>
    <name evidence="1" type="ORF">PISMIDRAFT_306195</name>
</gene>
<sequence length="57" mass="6875">MKYRHSFLISHSQRPSRGQIFGRCLLRRIPGKEKHRPIKIYIIQKNIYITYTSDLSE</sequence>
<reference evidence="2" key="2">
    <citation type="submission" date="2015-01" db="EMBL/GenBank/DDBJ databases">
        <title>Evolutionary Origins and Diversification of the Mycorrhizal Mutualists.</title>
        <authorList>
            <consortium name="DOE Joint Genome Institute"/>
            <consortium name="Mycorrhizal Genomics Consortium"/>
            <person name="Kohler A."/>
            <person name="Kuo A."/>
            <person name="Nagy L.G."/>
            <person name="Floudas D."/>
            <person name="Copeland A."/>
            <person name="Barry K.W."/>
            <person name="Cichocki N."/>
            <person name="Veneault-Fourrey C."/>
            <person name="LaButti K."/>
            <person name="Lindquist E.A."/>
            <person name="Lipzen A."/>
            <person name="Lundell T."/>
            <person name="Morin E."/>
            <person name="Murat C."/>
            <person name="Riley R."/>
            <person name="Ohm R."/>
            <person name="Sun H."/>
            <person name="Tunlid A."/>
            <person name="Henrissat B."/>
            <person name="Grigoriev I.V."/>
            <person name="Hibbett D.S."/>
            <person name="Martin F."/>
        </authorList>
    </citation>
    <scope>NUCLEOTIDE SEQUENCE [LARGE SCALE GENOMIC DNA]</scope>
    <source>
        <strain evidence="2">441</strain>
    </source>
</reference>
<accession>A0A0D0AEZ7</accession>
<dbReference type="HOGENOM" id="CLU_2997314_0_0_1"/>
<dbReference type="Proteomes" id="UP000054018">
    <property type="component" value="Unassembled WGS sequence"/>
</dbReference>
<dbReference type="AlphaFoldDB" id="A0A0D0AEZ7"/>
<evidence type="ECO:0000313" key="2">
    <source>
        <dbReference type="Proteomes" id="UP000054018"/>
    </source>
</evidence>
<organism evidence="1 2">
    <name type="scientific">Pisolithus microcarpus 441</name>
    <dbReference type="NCBI Taxonomy" id="765257"/>
    <lineage>
        <taxon>Eukaryota</taxon>
        <taxon>Fungi</taxon>
        <taxon>Dikarya</taxon>
        <taxon>Basidiomycota</taxon>
        <taxon>Agaricomycotina</taxon>
        <taxon>Agaricomycetes</taxon>
        <taxon>Agaricomycetidae</taxon>
        <taxon>Boletales</taxon>
        <taxon>Sclerodermatineae</taxon>
        <taxon>Pisolithaceae</taxon>
        <taxon>Pisolithus</taxon>
    </lineage>
</organism>
<name>A0A0D0AEZ7_9AGAM</name>
<dbReference type="EMBL" id="KN833686">
    <property type="protein sequence ID" value="KIK30678.1"/>
    <property type="molecule type" value="Genomic_DNA"/>
</dbReference>
<keyword evidence="2" id="KW-1185">Reference proteome</keyword>
<reference evidence="1 2" key="1">
    <citation type="submission" date="2014-04" db="EMBL/GenBank/DDBJ databases">
        <authorList>
            <consortium name="DOE Joint Genome Institute"/>
            <person name="Kuo A."/>
            <person name="Kohler A."/>
            <person name="Costa M.D."/>
            <person name="Nagy L.G."/>
            <person name="Floudas D."/>
            <person name="Copeland A."/>
            <person name="Barry K.W."/>
            <person name="Cichocki N."/>
            <person name="Veneault-Fourrey C."/>
            <person name="LaButti K."/>
            <person name="Lindquist E.A."/>
            <person name="Lipzen A."/>
            <person name="Lundell T."/>
            <person name="Morin E."/>
            <person name="Murat C."/>
            <person name="Sun H."/>
            <person name="Tunlid A."/>
            <person name="Henrissat B."/>
            <person name="Grigoriev I.V."/>
            <person name="Hibbett D.S."/>
            <person name="Martin F."/>
            <person name="Nordberg H.P."/>
            <person name="Cantor M.N."/>
            <person name="Hua S.X."/>
        </authorList>
    </citation>
    <scope>NUCLEOTIDE SEQUENCE [LARGE SCALE GENOMIC DNA]</scope>
    <source>
        <strain evidence="1 2">441</strain>
    </source>
</reference>
<protein>
    <submittedName>
        <fullName evidence="1">Uncharacterized protein</fullName>
    </submittedName>
</protein>
<proteinExistence type="predicted"/>
<evidence type="ECO:0000313" key="1">
    <source>
        <dbReference type="EMBL" id="KIK30678.1"/>
    </source>
</evidence>